<comment type="cofactor">
    <cofactor evidence="9">
        <name>Zn(2+)</name>
        <dbReference type="ChEBI" id="CHEBI:29105"/>
    </cofactor>
    <text evidence="9">Binds 2 Zn(2+) ions.</text>
</comment>
<dbReference type="Proteomes" id="UP000774326">
    <property type="component" value="Unassembled WGS sequence"/>
</dbReference>
<dbReference type="GO" id="GO:0046872">
    <property type="term" value="F:metal ion binding"/>
    <property type="evidence" value="ECO:0007669"/>
    <property type="project" value="UniProtKB-KW"/>
</dbReference>
<feature type="binding site" evidence="9">
    <location>
        <position position="138"/>
    </location>
    <ligand>
        <name>Mg(2+)</name>
        <dbReference type="ChEBI" id="CHEBI:18420"/>
    </ligand>
</feature>
<feature type="binding site" evidence="9">
    <location>
        <position position="36"/>
    </location>
    <ligand>
        <name>Mg(2+)</name>
        <dbReference type="ChEBI" id="CHEBI:18420"/>
    </ligand>
</feature>
<feature type="signal peptide" evidence="12">
    <location>
        <begin position="1"/>
        <end position="18"/>
    </location>
</feature>
<comment type="similarity">
    <text evidence="1 10">Belongs to the alkaline phosphatase family.</text>
</comment>
<dbReference type="InterPro" id="IPR001952">
    <property type="entry name" value="Alkaline_phosphatase"/>
</dbReference>
<dbReference type="EMBL" id="JAEUBG010003908">
    <property type="protein sequence ID" value="KAH3682152.1"/>
    <property type="molecule type" value="Genomic_DNA"/>
</dbReference>
<sequence length="491" mass="52818">MKLPSAILLLIFSALISALPHKYNDGKKNIIFMVSDGLGISGITAARQYKQTSGNLTNSEAVLDIENYLIGSVRTKSSSQLVTDSAAAGTAFAAGVKSYNGAISVDPHGKPVGTFYEGAKLLNYSTGIVSTTFVQDATICTPNTHVLTRKSVDLIATQQLGYDHPLGQVIDVILGGGRQYLHGVNQTQYGTKGKRSDGIDYIAKAQEDGWTYLNNKTDFNELAQSGEVKLPLLGLFDTGSLPYNIDTNLTEIPSLAEMSLLAIDQLVKATENTEQGFVLLLEGARIDHGGHANDPVALATDTLAYSDAWKAVIDRVSTLDTETLVVSTSDHETGGFALAQNDVYDYYPDVLVKTPHSVEYALKVYAKYNGTDNANYLRSEILEGVLNMNTSNITETDLVSMVKSDDLSTDIVGILSDQAGVAWTTMGHSAQDVPLYAYSNTKEGYNRILSALGSSIENTEIPAFFAEELGVDLEEVTELIQDIAVKPATKA</sequence>
<evidence type="ECO:0000256" key="11">
    <source>
        <dbReference type="RuleBase" id="RU003947"/>
    </source>
</evidence>
<comment type="caution">
    <text evidence="13">The sequence shown here is derived from an EMBL/GenBank/DDBJ whole genome shotgun (WGS) entry which is preliminary data.</text>
</comment>
<evidence type="ECO:0000256" key="3">
    <source>
        <dbReference type="ARBA" id="ARBA00022553"/>
    </source>
</evidence>
<dbReference type="PANTHER" id="PTHR11596:SF5">
    <property type="entry name" value="ALKALINE PHOSPHATASE"/>
    <property type="match status" value="1"/>
</dbReference>
<evidence type="ECO:0000313" key="13">
    <source>
        <dbReference type="EMBL" id="KAH3682152.1"/>
    </source>
</evidence>
<comment type="cofactor">
    <cofactor evidence="9">
        <name>Mg(2+)</name>
        <dbReference type="ChEBI" id="CHEBI:18420"/>
    </cofactor>
    <text evidence="9">Binds 1 Mg(2+) ion.</text>
</comment>
<keyword evidence="12" id="KW-0732">Signal</keyword>
<keyword evidence="14" id="KW-1185">Reference proteome</keyword>
<dbReference type="AlphaFoldDB" id="A0A9P8Q2Z8"/>
<keyword evidence="6 9" id="KW-0862">Zinc</keyword>
<dbReference type="PRINTS" id="PR00113">
    <property type="entry name" value="ALKPHPHTASE"/>
</dbReference>
<feature type="active site" description="Phosphoserine intermediate" evidence="8">
    <location>
        <position position="85"/>
    </location>
</feature>
<dbReference type="GO" id="GO:0004035">
    <property type="term" value="F:alkaline phosphatase activity"/>
    <property type="evidence" value="ECO:0007669"/>
    <property type="project" value="UniProtKB-EC"/>
</dbReference>
<dbReference type="SUPFAM" id="SSF53649">
    <property type="entry name" value="Alkaline phosphatase-like"/>
    <property type="match status" value="1"/>
</dbReference>
<name>A0A9P8Q2Z8_WICPI</name>
<dbReference type="PROSITE" id="PS00123">
    <property type="entry name" value="ALKALINE_PHOSPHATASE"/>
    <property type="match status" value="1"/>
</dbReference>
<feature type="binding site" evidence="9">
    <location>
        <position position="136"/>
    </location>
    <ligand>
        <name>Mg(2+)</name>
        <dbReference type="ChEBI" id="CHEBI:18420"/>
    </ligand>
</feature>
<dbReference type="Gene3D" id="1.10.1200.140">
    <property type="entry name" value="Alkaline phosphatase, crown domain"/>
    <property type="match status" value="1"/>
</dbReference>
<dbReference type="GO" id="GO:0000329">
    <property type="term" value="C:fungal-type vacuole membrane"/>
    <property type="evidence" value="ECO:0007669"/>
    <property type="project" value="TreeGrafter"/>
</dbReference>
<feature type="binding site" evidence="9">
    <location>
        <position position="331"/>
    </location>
    <ligand>
        <name>Zn(2+)</name>
        <dbReference type="ChEBI" id="CHEBI:29105"/>
        <label>2</label>
    </ligand>
</feature>
<reference evidence="13" key="1">
    <citation type="journal article" date="2021" name="Open Biol.">
        <title>Shared evolutionary footprints suggest mitochondrial oxidative damage underlies multiple complex I losses in fungi.</title>
        <authorList>
            <person name="Schikora-Tamarit M.A."/>
            <person name="Marcet-Houben M."/>
            <person name="Nosek J."/>
            <person name="Gabaldon T."/>
        </authorList>
    </citation>
    <scope>NUCLEOTIDE SEQUENCE</scope>
    <source>
        <strain evidence="13">CBS2887</strain>
    </source>
</reference>
<evidence type="ECO:0000256" key="12">
    <source>
        <dbReference type="SAM" id="SignalP"/>
    </source>
</evidence>
<proteinExistence type="inferred from homology"/>
<dbReference type="InterPro" id="IPR042085">
    <property type="entry name" value="Ap_crown"/>
</dbReference>
<evidence type="ECO:0000256" key="7">
    <source>
        <dbReference type="ARBA" id="ARBA00022842"/>
    </source>
</evidence>
<dbReference type="CDD" id="cd16012">
    <property type="entry name" value="ALP"/>
    <property type="match status" value="1"/>
</dbReference>
<dbReference type="SMART" id="SM00098">
    <property type="entry name" value="alkPPc"/>
    <property type="match status" value="1"/>
</dbReference>
<feature type="binding site" evidence="9">
    <location>
        <position position="282"/>
    </location>
    <ligand>
        <name>Mg(2+)</name>
        <dbReference type="ChEBI" id="CHEBI:18420"/>
    </ligand>
</feature>
<feature type="binding site" evidence="9">
    <location>
        <position position="291"/>
    </location>
    <ligand>
        <name>Zn(2+)</name>
        <dbReference type="ChEBI" id="CHEBI:29105"/>
        <label>2</label>
    </ligand>
</feature>
<evidence type="ECO:0000256" key="6">
    <source>
        <dbReference type="ARBA" id="ARBA00022833"/>
    </source>
</evidence>
<dbReference type="OrthoDB" id="7392499at2759"/>
<dbReference type="GO" id="GO:0019637">
    <property type="term" value="P:organophosphate metabolic process"/>
    <property type="evidence" value="ECO:0007669"/>
    <property type="project" value="UniProtKB-ARBA"/>
</dbReference>
<feature type="binding site" evidence="9">
    <location>
        <position position="36"/>
    </location>
    <ligand>
        <name>Zn(2+)</name>
        <dbReference type="ChEBI" id="CHEBI:29105"/>
        <label>2</label>
    </ligand>
</feature>
<feature type="binding site" evidence="9">
    <location>
        <position position="330"/>
    </location>
    <ligand>
        <name>Zn(2+)</name>
        <dbReference type="ChEBI" id="CHEBI:29105"/>
        <label>2</label>
    </ligand>
</feature>
<dbReference type="PANTHER" id="PTHR11596">
    <property type="entry name" value="ALKALINE PHOSPHATASE"/>
    <property type="match status" value="1"/>
</dbReference>
<evidence type="ECO:0000256" key="2">
    <source>
        <dbReference type="ARBA" id="ARBA00012647"/>
    </source>
</evidence>
<evidence type="ECO:0000256" key="4">
    <source>
        <dbReference type="ARBA" id="ARBA00022723"/>
    </source>
</evidence>
<dbReference type="InterPro" id="IPR018299">
    <property type="entry name" value="Alkaline_phosphatase_AS"/>
</dbReference>
<dbReference type="Pfam" id="PF00245">
    <property type="entry name" value="Alk_phosphatase"/>
    <property type="match status" value="1"/>
</dbReference>
<evidence type="ECO:0000256" key="1">
    <source>
        <dbReference type="ARBA" id="ARBA00005984"/>
    </source>
</evidence>
<evidence type="ECO:0000256" key="10">
    <source>
        <dbReference type="RuleBase" id="RU003946"/>
    </source>
</evidence>
<accession>A0A9P8Q2Z8</accession>
<keyword evidence="4 9" id="KW-0479">Metal-binding</keyword>
<dbReference type="Gene3D" id="3.40.720.10">
    <property type="entry name" value="Alkaline Phosphatase, subunit A"/>
    <property type="match status" value="1"/>
</dbReference>
<keyword evidence="3" id="KW-0597">Phosphoprotein</keyword>
<evidence type="ECO:0000256" key="8">
    <source>
        <dbReference type="PIRSR" id="PIRSR601952-1"/>
    </source>
</evidence>
<reference evidence="13" key="2">
    <citation type="submission" date="2021-01" db="EMBL/GenBank/DDBJ databases">
        <authorList>
            <person name="Schikora-Tamarit M.A."/>
        </authorList>
    </citation>
    <scope>NUCLEOTIDE SEQUENCE</scope>
    <source>
        <strain evidence="13">CBS2887</strain>
    </source>
</reference>
<feature type="binding site" evidence="9">
    <location>
        <position position="428"/>
    </location>
    <ligand>
        <name>Zn(2+)</name>
        <dbReference type="ChEBI" id="CHEBI:29105"/>
        <label>2</label>
    </ligand>
</feature>
<comment type="catalytic activity">
    <reaction evidence="11">
        <text>a phosphate monoester + H2O = an alcohol + phosphate</text>
        <dbReference type="Rhea" id="RHEA:15017"/>
        <dbReference type="ChEBI" id="CHEBI:15377"/>
        <dbReference type="ChEBI" id="CHEBI:30879"/>
        <dbReference type="ChEBI" id="CHEBI:43474"/>
        <dbReference type="ChEBI" id="CHEBI:67140"/>
        <dbReference type="EC" id="3.1.3.1"/>
    </reaction>
</comment>
<protein>
    <recommendedName>
        <fullName evidence="2 11">Alkaline phosphatase</fullName>
        <ecNumber evidence="2 11">3.1.3.1</ecNumber>
    </recommendedName>
</protein>
<dbReference type="EC" id="3.1.3.1" evidence="2 11"/>
<gene>
    <name evidence="13" type="ORF">WICPIJ_006886</name>
</gene>
<keyword evidence="7 9" id="KW-0460">Magnesium</keyword>
<keyword evidence="5 11" id="KW-0378">Hydrolase</keyword>
<feature type="binding site" evidence="9">
    <location>
        <position position="287"/>
    </location>
    <ligand>
        <name>Zn(2+)</name>
        <dbReference type="ChEBI" id="CHEBI:29105"/>
        <label>2</label>
    </ligand>
</feature>
<evidence type="ECO:0000313" key="14">
    <source>
        <dbReference type="Proteomes" id="UP000774326"/>
    </source>
</evidence>
<feature type="chain" id="PRO_5040232522" description="Alkaline phosphatase" evidence="12">
    <location>
        <begin position="19"/>
        <end position="491"/>
    </location>
</feature>
<organism evidence="13 14">
    <name type="scientific">Wickerhamomyces pijperi</name>
    <name type="common">Yeast</name>
    <name type="synonym">Pichia pijperi</name>
    <dbReference type="NCBI Taxonomy" id="599730"/>
    <lineage>
        <taxon>Eukaryota</taxon>
        <taxon>Fungi</taxon>
        <taxon>Dikarya</taxon>
        <taxon>Ascomycota</taxon>
        <taxon>Saccharomycotina</taxon>
        <taxon>Saccharomycetes</taxon>
        <taxon>Phaffomycetales</taxon>
        <taxon>Wickerhamomycetaceae</taxon>
        <taxon>Wickerhamomyces</taxon>
    </lineage>
</organism>
<evidence type="ECO:0000256" key="5">
    <source>
        <dbReference type="ARBA" id="ARBA00022801"/>
    </source>
</evidence>
<dbReference type="InterPro" id="IPR017850">
    <property type="entry name" value="Alkaline_phosphatase_core_sf"/>
</dbReference>
<evidence type="ECO:0000256" key="9">
    <source>
        <dbReference type="PIRSR" id="PIRSR601952-2"/>
    </source>
</evidence>